<comment type="caution">
    <text evidence="2">The sequence shown here is derived from an EMBL/GenBank/DDBJ whole genome shotgun (WGS) entry which is preliminary data.</text>
</comment>
<reference evidence="2" key="1">
    <citation type="submission" date="2021-03" db="EMBL/GenBank/DDBJ databases">
        <authorList>
            <person name="Bekaert M."/>
        </authorList>
    </citation>
    <scope>NUCLEOTIDE SEQUENCE</scope>
</reference>
<dbReference type="OrthoDB" id="8052050at2759"/>
<accession>A0A8S3V7S9</accession>
<dbReference type="InterPro" id="IPR036691">
    <property type="entry name" value="Endo/exonu/phosph_ase_sf"/>
</dbReference>
<dbReference type="AlphaFoldDB" id="A0A8S3V7S9"/>
<evidence type="ECO:0000313" key="2">
    <source>
        <dbReference type="EMBL" id="CAG2250120.1"/>
    </source>
</evidence>
<dbReference type="EMBL" id="CAJPWZ010003037">
    <property type="protein sequence ID" value="CAG2250120.1"/>
    <property type="molecule type" value="Genomic_DNA"/>
</dbReference>
<dbReference type="Proteomes" id="UP000683360">
    <property type="component" value="Unassembled WGS sequence"/>
</dbReference>
<feature type="region of interest" description="Disordered" evidence="1">
    <location>
        <begin position="683"/>
        <end position="745"/>
    </location>
</feature>
<name>A0A8S3V7S9_MYTED</name>
<evidence type="ECO:0000256" key="1">
    <source>
        <dbReference type="SAM" id="MobiDB-lite"/>
    </source>
</evidence>
<sequence length="768" mass="86937">MDLYQSQNLGIKGLRDIAGYYSLYKKKIYPGIEYLKDGSQSPNRMWLKLNKTFFGTGTHIYLCAVYIPPLNSTHTADDLLNLEAEIANYSQYGDIALIGDFNARTGEQADYIENENNSIQFLQDMLPQDYDLDSPIKRNNLDILNQQGNNLLNMCLSSRLRILNGRYLGDSLGYHTYFSKNGCSTVDYAILSKDLLPSVEYFCTSDLKNLSDHVQISFKLKCDIKQYINKKDFNNNNMKKFTTYRWTDVSHGKMYEALNSDEVKNKILNFEITHFVKNEKGINEASKSLTEILDNVASKTCIIKVPIKQKKTKKKRNPWSDNELKDLKSKINNLGKKLKHKPFDRNLKQQFFETAKYLKKASKKKKIQYQQQMIEKLSNLQTKDPQQFWKLLKSIRNNMNTTEINMKSDNLTNHFQKQGLWNKPCDKAEDEINHFLKNKESENRFNEITDSPITVSELLLTCKSIDCTFIISCCPMNKVNDMSEVNIETTRTIPLQQIVIIKVQEGGVIHNQSNNSQSEAACTFPCGFRNKTFDLYLDVFGTEPFITWTFNADGSASTVFGGTVNCFQISEQFLVVRIEESSRFWCFPIFYTAGQSNFTFIMQGEFDWKVFENVSSALNESQLCEVCGENGADKFTVVAIASFPDSTTPPVCQVPSFCPSTTTTPCPEDGSIPKDCSGVTTNSPTTVTTDTPTTTTSEIPTTVTTDTPTTTTSEIPTTVTTDTPTTTTSEIPTTVTTDTPTTTTSEITTTIGTKKPCARRRHKHINGH</sequence>
<keyword evidence="3" id="KW-1185">Reference proteome</keyword>
<proteinExistence type="predicted"/>
<protein>
    <recommendedName>
        <fullName evidence="4">Endonuclease/exonuclease/phosphatase domain-containing protein</fullName>
    </recommendedName>
</protein>
<evidence type="ECO:0008006" key="4">
    <source>
        <dbReference type="Google" id="ProtNLM"/>
    </source>
</evidence>
<feature type="compositionally biased region" description="Low complexity" evidence="1">
    <location>
        <begin position="684"/>
        <end position="745"/>
    </location>
</feature>
<organism evidence="2 3">
    <name type="scientific">Mytilus edulis</name>
    <name type="common">Blue mussel</name>
    <dbReference type="NCBI Taxonomy" id="6550"/>
    <lineage>
        <taxon>Eukaryota</taxon>
        <taxon>Metazoa</taxon>
        <taxon>Spiralia</taxon>
        <taxon>Lophotrochozoa</taxon>
        <taxon>Mollusca</taxon>
        <taxon>Bivalvia</taxon>
        <taxon>Autobranchia</taxon>
        <taxon>Pteriomorphia</taxon>
        <taxon>Mytilida</taxon>
        <taxon>Mytiloidea</taxon>
        <taxon>Mytilidae</taxon>
        <taxon>Mytilinae</taxon>
        <taxon>Mytilus</taxon>
    </lineage>
</organism>
<dbReference type="SUPFAM" id="SSF56219">
    <property type="entry name" value="DNase I-like"/>
    <property type="match status" value="1"/>
</dbReference>
<dbReference type="Gene3D" id="3.60.10.10">
    <property type="entry name" value="Endonuclease/exonuclease/phosphatase"/>
    <property type="match status" value="1"/>
</dbReference>
<evidence type="ECO:0000313" key="3">
    <source>
        <dbReference type="Proteomes" id="UP000683360"/>
    </source>
</evidence>
<gene>
    <name evidence="2" type="ORF">MEDL_61853</name>
</gene>